<dbReference type="SMART" id="SM00389">
    <property type="entry name" value="HOX"/>
    <property type="match status" value="1"/>
</dbReference>
<dbReference type="InterPro" id="IPR017970">
    <property type="entry name" value="Homeobox_CS"/>
</dbReference>
<dbReference type="SUPFAM" id="SSF46689">
    <property type="entry name" value="Homeodomain-like"/>
    <property type="match status" value="1"/>
</dbReference>
<dbReference type="PROSITE" id="PS00027">
    <property type="entry name" value="HOMEOBOX_1"/>
    <property type="match status" value="1"/>
</dbReference>
<dbReference type="PANTHER" id="PTHR24333">
    <property type="entry name" value="HOMEO BOX HB9 LIKE A-RELATED"/>
    <property type="match status" value="1"/>
</dbReference>
<dbReference type="RefSeq" id="XP_013791445.1">
    <property type="nucleotide sequence ID" value="XM_013935991.1"/>
</dbReference>
<organism evidence="8 9">
    <name type="scientific">Limulus polyphemus</name>
    <name type="common">Atlantic horseshoe crab</name>
    <dbReference type="NCBI Taxonomy" id="6850"/>
    <lineage>
        <taxon>Eukaryota</taxon>
        <taxon>Metazoa</taxon>
        <taxon>Ecdysozoa</taxon>
        <taxon>Arthropoda</taxon>
        <taxon>Chelicerata</taxon>
        <taxon>Merostomata</taxon>
        <taxon>Xiphosura</taxon>
        <taxon>Limulidae</taxon>
        <taxon>Limulus</taxon>
    </lineage>
</organism>
<protein>
    <submittedName>
        <fullName evidence="9">Homeobox protein ceh-31-like</fullName>
    </submittedName>
</protein>
<dbReference type="InterPro" id="IPR009057">
    <property type="entry name" value="Homeodomain-like_sf"/>
</dbReference>
<dbReference type="PRINTS" id="PR00024">
    <property type="entry name" value="HOMEOBOX"/>
</dbReference>
<dbReference type="PANTHER" id="PTHR24333:SF5">
    <property type="entry name" value="VENT HOMEOBOX"/>
    <property type="match status" value="1"/>
</dbReference>
<feature type="non-terminal residue" evidence="9">
    <location>
        <position position="1"/>
    </location>
</feature>
<evidence type="ECO:0000256" key="4">
    <source>
        <dbReference type="ARBA" id="ARBA00023242"/>
    </source>
</evidence>
<proteinExistence type="predicted"/>
<evidence type="ECO:0000256" key="1">
    <source>
        <dbReference type="ARBA" id="ARBA00004123"/>
    </source>
</evidence>
<evidence type="ECO:0000256" key="5">
    <source>
        <dbReference type="PROSITE-ProRule" id="PRU00108"/>
    </source>
</evidence>
<evidence type="ECO:0000256" key="2">
    <source>
        <dbReference type="ARBA" id="ARBA00023125"/>
    </source>
</evidence>
<comment type="subcellular location">
    <subcellularLocation>
        <location evidence="1 5 6">Nucleus</location>
    </subcellularLocation>
</comment>
<dbReference type="Gene3D" id="1.10.10.60">
    <property type="entry name" value="Homeodomain-like"/>
    <property type="match status" value="1"/>
</dbReference>
<feature type="DNA-binding region" description="Homeobox" evidence="5">
    <location>
        <begin position="22"/>
        <end position="81"/>
    </location>
</feature>
<dbReference type="Pfam" id="PF00046">
    <property type="entry name" value="Homeodomain"/>
    <property type="match status" value="1"/>
</dbReference>
<dbReference type="GeneID" id="106475299"/>
<dbReference type="Proteomes" id="UP000694941">
    <property type="component" value="Unplaced"/>
</dbReference>
<keyword evidence="3 5" id="KW-0371">Homeobox</keyword>
<evidence type="ECO:0000313" key="9">
    <source>
        <dbReference type="RefSeq" id="XP_013791445.1"/>
    </source>
</evidence>
<keyword evidence="8" id="KW-1185">Reference proteome</keyword>
<name>A0ABM1BZ66_LIMPO</name>
<evidence type="ECO:0000256" key="6">
    <source>
        <dbReference type="RuleBase" id="RU000682"/>
    </source>
</evidence>
<sequence>VADKNDERKNTDSSYVFKNKKERKARTAFTDHQVQTLEKTFERQKYLSVQERAELAAKLNLTDTHIKTWYQNRRTKWKRQTTVGIELLTEAGNVAAVQRMMQTSPYWLSRFTSSFSRHHLTSLNNYFKHSSSGPLKPLPFRLYPPFERCTLSLDAAIPLYVASESIPLLEAPVMSNSYESSRQGP</sequence>
<evidence type="ECO:0000313" key="8">
    <source>
        <dbReference type="Proteomes" id="UP000694941"/>
    </source>
</evidence>
<gene>
    <name evidence="9" type="primary">LOC106475299</name>
</gene>
<reference evidence="9" key="1">
    <citation type="submission" date="2025-08" db="UniProtKB">
        <authorList>
            <consortium name="RefSeq"/>
        </authorList>
    </citation>
    <scope>IDENTIFICATION</scope>
    <source>
        <tissue evidence="9">Muscle</tissue>
    </source>
</reference>
<dbReference type="InterPro" id="IPR001356">
    <property type="entry name" value="HD"/>
</dbReference>
<feature type="domain" description="Homeobox" evidence="7">
    <location>
        <begin position="20"/>
        <end position="80"/>
    </location>
</feature>
<dbReference type="CDD" id="cd00086">
    <property type="entry name" value="homeodomain"/>
    <property type="match status" value="1"/>
</dbReference>
<evidence type="ECO:0000259" key="7">
    <source>
        <dbReference type="PROSITE" id="PS50071"/>
    </source>
</evidence>
<evidence type="ECO:0000256" key="3">
    <source>
        <dbReference type="ARBA" id="ARBA00023155"/>
    </source>
</evidence>
<keyword evidence="4 5" id="KW-0539">Nucleus</keyword>
<dbReference type="PROSITE" id="PS50071">
    <property type="entry name" value="HOMEOBOX_2"/>
    <property type="match status" value="1"/>
</dbReference>
<dbReference type="InterPro" id="IPR020479">
    <property type="entry name" value="HD_metazoa"/>
</dbReference>
<accession>A0ABM1BZ66</accession>
<dbReference type="InterPro" id="IPR050848">
    <property type="entry name" value="Homeobox_TF"/>
</dbReference>
<keyword evidence="2 5" id="KW-0238">DNA-binding</keyword>